<comment type="caution">
    <text evidence="2">The sequence shown here is derived from an EMBL/GenBank/DDBJ whole genome shotgun (WGS) entry which is preliminary data.</text>
</comment>
<feature type="compositionally biased region" description="Polar residues" evidence="1">
    <location>
        <begin position="213"/>
        <end position="224"/>
    </location>
</feature>
<feature type="region of interest" description="Disordered" evidence="1">
    <location>
        <begin position="166"/>
        <end position="224"/>
    </location>
</feature>
<keyword evidence="3" id="KW-1185">Reference proteome</keyword>
<reference evidence="3" key="1">
    <citation type="submission" date="2016-06" db="EMBL/GenBank/DDBJ databases">
        <title>Parallel loss of symbiosis genes in relatives of nitrogen-fixing non-legume Parasponia.</title>
        <authorList>
            <person name="Van Velzen R."/>
            <person name="Holmer R."/>
            <person name="Bu F."/>
            <person name="Rutten L."/>
            <person name="Van Zeijl A."/>
            <person name="Liu W."/>
            <person name="Santuari L."/>
            <person name="Cao Q."/>
            <person name="Sharma T."/>
            <person name="Shen D."/>
            <person name="Roswanjaya Y."/>
            <person name="Wardhani T."/>
            <person name="Kalhor M.S."/>
            <person name="Jansen J."/>
            <person name="Van den Hoogen J."/>
            <person name="Gungor B."/>
            <person name="Hartog M."/>
            <person name="Hontelez J."/>
            <person name="Verver J."/>
            <person name="Yang W.-C."/>
            <person name="Schijlen E."/>
            <person name="Repin R."/>
            <person name="Schilthuizen M."/>
            <person name="Schranz E."/>
            <person name="Heidstra R."/>
            <person name="Miyata K."/>
            <person name="Fedorova E."/>
            <person name="Kohlen W."/>
            <person name="Bisseling T."/>
            <person name="Smit S."/>
            <person name="Geurts R."/>
        </authorList>
    </citation>
    <scope>NUCLEOTIDE SEQUENCE [LARGE SCALE GENOMIC DNA]</scope>
    <source>
        <strain evidence="3">cv. RG33-2</strain>
    </source>
</reference>
<dbReference type="Proteomes" id="UP000237000">
    <property type="component" value="Unassembled WGS sequence"/>
</dbReference>
<protein>
    <submittedName>
        <fullName evidence="2">Zinc knuckle CX2CX4HX4C</fullName>
    </submittedName>
</protein>
<dbReference type="InParanoid" id="A0A2P5CT39"/>
<evidence type="ECO:0000256" key="1">
    <source>
        <dbReference type="SAM" id="MobiDB-lite"/>
    </source>
</evidence>
<dbReference type="EMBL" id="JXTC01000330">
    <property type="protein sequence ID" value="PON64207.1"/>
    <property type="molecule type" value="Genomic_DNA"/>
</dbReference>
<organism evidence="2 3">
    <name type="scientific">Trema orientale</name>
    <name type="common">Charcoal tree</name>
    <name type="synonym">Celtis orientalis</name>
    <dbReference type="NCBI Taxonomy" id="63057"/>
    <lineage>
        <taxon>Eukaryota</taxon>
        <taxon>Viridiplantae</taxon>
        <taxon>Streptophyta</taxon>
        <taxon>Embryophyta</taxon>
        <taxon>Tracheophyta</taxon>
        <taxon>Spermatophyta</taxon>
        <taxon>Magnoliopsida</taxon>
        <taxon>eudicotyledons</taxon>
        <taxon>Gunneridae</taxon>
        <taxon>Pentapetalae</taxon>
        <taxon>rosids</taxon>
        <taxon>fabids</taxon>
        <taxon>Rosales</taxon>
        <taxon>Cannabaceae</taxon>
        <taxon>Trema</taxon>
    </lineage>
</organism>
<feature type="compositionally biased region" description="Polar residues" evidence="1">
    <location>
        <begin position="166"/>
        <end position="183"/>
    </location>
</feature>
<sequence>IVDVGSDCLFVPQEYERLPDFCTSCKSIGHLASACRRGHSRAVSKESEPKVERGRSRSRRRVYRPVTKSPKGTDVPVKNAFSVLKKGLVTKHIDEGPSRGKTKLWADVATIDPVQASEPAVNPTLAFQLPSEAATTDVLTIDEQALNCHANLSPVNLAPAVNQVGSSSIEEPKSDSLNTSDLSPTKVFASRDEGWQEVQSHKKKKAPLAQFSRPVTRSTKSTSQ</sequence>
<feature type="region of interest" description="Disordered" evidence="1">
    <location>
        <begin position="40"/>
        <end position="71"/>
    </location>
</feature>
<name>A0A2P5CT39_TREOI</name>
<dbReference type="AlphaFoldDB" id="A0A2P5CT39"/>
<proteinExistence type="predicted"/>
<evidence type="ECO:0000313" key="3">
    <source>
        <dbReference type="Proteomes" id="UP000237000"/>
    </source>
</evidence>
<feature type="non-terminal residue" evidence="2">
    <location>
        <position position="1"/>
    </location>
</feature>
<dbReference type="OrthoDB" id="10363294at2759"/>
<evidence type="ECO:0000313" key="2">
    <source>
        <dbReference type="EMBL" id="PON64207.1"/>
    </source>
</evidence>
<accession>A0A2P5CT39</accession>
<gene>
    <name evidence="2" type="ORF">TorRG33x02_273810</name>
</gene>
<feature type="compositionally biased region" description="Basic and acidic residues" evidence="1">
    <location>
        <begin position="43"/>
        <end position="55"/>
    </location>
</feature>